<accession>A0A1J4JKI3</accession>
<comment type="caution">
    <text evidence="1">The sequence shown here is derived from an EMBL/GenBank/DDBJ whole genome shotgun (WGS) entry which is preliminary data.</text>
</comment>
<dbReference type="OrthoDB" id="6382204at2759"/>
<dbReference type="RefSeq" id="XP_068351204.1">
    <property type="nucleotide sequence ID" value="XM_068510353.1"/>
</dbReference>
<dbReference type="VEuPathDB" id="TrichDB:TRFO_35601"/>
<dbReference type="EMBL" id="MLAK01001077">
    <property type="protein sequence ID" value="OHS98067.1"/>
    <property type="molecule type" value="Genomic_DNA"/>
</dbReference>
<evidence type="ECO:0000313" key="2">
    <source>
        <dbReference type="Proteomes" id="UP000179807"/>
    </source>
</evidence>
<dbReference type="Proteomes" id="UP000179807">
    <property type="component" value="Unassembled WGS sequence"/>
</dbReference>
<evidence type="ECO:0000313" key="1">
    <source>
        <dbReference type="EMBL" id="OHS98067.1"/>
    </source>
</evidence>
<sequence>MELLIPNIFKENGIAYEPDTEVEQTTASIIMTNINNYYPHATSVMIPIKSYYTYNNYTYCIYFDKLYIESNPKCISPDMISHESSNPDKISPDKISPDKISPDMISHENISPDMISPDMISPDKISHESSNPDKISPDKISPDKISPDKICTVISFETLISINVSNNHSVSSPRTFIQDSEHVKHCTRYVRYTLKPDFFRNDEGMMIKYFSYTFES</sequence>
<reference evidence="1" key="1">
    <citation type="submission" date="2016-10" db="EMBL/GenBank/DDBJ databases">
        <authorList>
            <person name="Benchimol M."/>
            <person name="Almeida L.G."/>
            <person name="Vasconcelos A.T."/>
            <person name="Perreira-Neves A."/>
            <person name="Rosa I.A."/>
            <person name="Tasca T."/>
            <person name="Bogo M.R."/>
            <person name="de Souza W."/>
        </authorList>
    </citation>
    <scope>NUCLEOTIDE SEQUENCE [LARGE SCALE GENOMIC DNA]</scope>
    <source>
        <strain evidence="1">K</strain>
    </source>
</reference>
<keyword evidence="2" id="KW-1185">Reference proteome</keyword>
<organism evidence="1 2">
    <name type="scientific">Tritrichomonas foetus</name>
    <dbReference type="NCBI Taxonomy" id="1144522"/>
    <lineage>
        <taxon>Eukaryota</taxon>
        <taxon>Metamonada</taxon>
        <taxon>Parabasalia</taxon>
        <taxon>Tritrichomonadida</taxon>
        <taxon>Tritrichomonadidae</taxon>
        <taxon>Tritrichomonas</taxon>
    </lineage>
</organism>
<dbReference type="AlphaFoldDB" id="A0A1J4JKI3"/>
<protein>
    <submittedName>
        <fullName evidence="1">Uncharacterized protein</fullName>
    </submittedName>
</protein>
<name>A0A1J4JKI3_9EUKA</name>
<dbReference type="GeneID" id="94845057"/>
<gene>
    <name evidence="1" type="ORF">TRFO_35601</name>
</gene>
<proteinExistence type="predicted"/>